<keyword evidence="2" id="KW-1185">Reference proteome</keyword>
<dbReference type="RefSeq" id="WP_352308036.1">
    <property type="nucleotide sequence ID" value="NZ_JBEOSG010000035.1"/>
</dbReference>
<dbReference type="Proteomes" id="UP001550044">
    <property type="component" value="Unassembled WGS sequence"/>
</dbReference>
<dbReference type="InterPro" id="IPR049979">
    <property type="entry name" value="Cys_resp_CS_actino"/>
</dbReference>
<dbReference type="EMBL" id="JBEXIP010000024">
    <property type="protein sequence ID" value="MET8436268.1"/>
    <property type="molecule type" value="Genomic_DNA"/>
</dbReference>
<accession>A0ABV2UEJ7</accession>
<gene>
    <name evidence="1" type="ORF">ABZV61_26495</name>
</gene>
<protein>
    <submittedName>
        <fullName evidence="1">Leader peptide</fullName>
    </submittedName>
</protein>
<name>A0ABV2UEJ7_9ACTN</name>
<proteinExistence type="predicted"/>
<dbReference type="NCBIfam" id="NF042934">
    <property type="entry name" value="cis_reg_atten"/>
    <property type="match status" value="1"/>
</dbReference>
<comment type="caution">
    <text evidence="1">The sequence shown here is derived from an EMBL/GenBank/DDBJ whole genome shotgun (WGS) entry which is preliminary data.</text>
</comment>
<reference evidence="1 2" key="1">
    <citation type="submission" date="2024-06" db="EMBL/GenBank/DDBJ databases">
        <title>The Natural Products Discovery Center: Release of the First 8490 Sequenced Strains for Exploring Actinobacteria Biosynthetic Diversity.</title>
        <authorList>
            <person name="Kalkreuter E."/>
            <person name="Kautsar S.A."/>
            <person name="Yang D."/>
            <person name="Bader C.D."/>
            <person name="Teijaro C.N."/>
            <person name="Fluegel L."/>
            <person name="Davis C.M."/>
            <person name="Simpson J.R."/>
            <person name="Lauterbach L."/>
            <person name="Steele A.D."/>
            <person name="Gui C."/>
            <person name="Meng S."/>
            <person name="Li G."/>
            <person name="Viehrig K."/>
            <person name="Ye F."/>
            <person name="Su P."/>
            <person name="Kiefer A.F."/>
            <person name="Nichols A."/>
            <person name="Cepeda A.J."/>
            <person name="Yan W."/>
            <person name="Fan B."/>
            <person name="Jiang Y."/>
            <person name="Adhikari A."/>
            <person name="Zheng C.-J."/>
            <person name="Schuster L."/>
            <person name="Cowan T.M."/>
            <person name="Smanski M.J."/>
            <person name="Chevrette M.G."/>
            <person name="De Carvalho L.P.S."/>
            <person name="Shen B."/>
        </authorList>
    </citation>
    <scope>NUCLEOTIDE SEQUENCE [LARGE SCALE GENOMIC DNA]</scope>
    <source>
        <strain evidence="1 2">NPDC005137</strain>
    </source>
</reference>
<organism evidence="1 2">
    <name type="scientific">Streptomyces sp. 900116325</name>
    <dbReference type="NCBI Taxonomy" id="3154295"/>
    <lineage>
        <taxon>Bacteria</taxon>
        <taxon>Bacillati</taxon>
        <taxon>Actinomycetota</taxon>
        <taxon>Actinomycetes</taxon>
        <taxon>Kitasatosporales</taxon>
        <taxon>Streptomycetaceae</taxon>
        <taxon>Streptomyces</taxon>
    </lineage>
</organism>
<sequence>MSATSTLVSRRHVDLGRVASAACSRALRCDRLS</sequence>
<evidence type="ECO:0000313" key="2">
    <source>
        <dbReference type="Proteomes" id="UP001550044"/>
    </source>
</evidence>
<evidence type="ECO:0000313" key="1">
    <source>
        <dbReference type="EMBL" id="MET8436268.1"/>
    </source>
</evidence>